<keyword evidence="1" id="KW-0560">Oxidoreductase</keyword>
<protein>
    <submittedName>
        <fullName evidence="1">Putative 2-deoxy-D-gluconate 3-dehydrogenase</fullName>
        <ecNumber evidence="1">1.1.1.127</ecNumber>
    </submittedName>
</protein>
<dbReference type="Gene3D" id="3.40.50.720">
    <property type="entry name" value="NAD(P)-binding Rossmann-like Domain"/>
    <property type="match status" value="1"/>
</dbReference>
<dbReference type="EC" id="1.1.1.127" evidence="1"/>
<dbReference type="Proteomes" id="UP000255099">
    <property type="component" value="Unassembled WGS sequence"/>
</dbReference>
<name>A0A377W2L8_KLEPN</name>
<evidence type="ECO:0000313" key="2">
    <source>
        <dbReference type="Proteomes" id="UP000255099"/>
    </source>
</evidence>
<dbReference type="InterPro" id="IPR036291">
    <property type="entry name" value="NAD(P)-bd_dom_sf"/>
</dbReference>
<dbReference type="SUPFAM" id="SSF51735">
    <property type="entry name" value="NAD(P)-binding Rossmann-fold domains"/>
    <property type="match status" value="1"/>
</dbReference>
<dbReference type="EMBL" id="UGLB01000003">
    <property type="protein sequence ID" value="STT49134.1"/>
    <property type="molecule type" value="Genomic_DNA"/>
</dbReference>
<organism evidence="1 2">
    <name type="scientific">Klebsiella pneumoniae</name>
    <dbReference type="NCBI Taxonomy" id="573"/>
    <lineage>
        <taxon>Bacteria</taxon>
        <taxon>Pseudomonadati</taxon>
        <taxon>Pseudomonadota</taxon>
        <taxon>Gammaproteobacteria</taxon>
        <taxon>Enterobacterales</taxon>
        <taxon>Enterobacteriaceae</taxon>
        <taxon>Klebsiella/Raoultella group</taxon>
        <taxon>Klebsiella</taxon>
        <taxon>Klebsiella pneumoniae complex</taxon>
    </lineage>
</organism>
<gene>
    <name evidence="1" type="primary">kduD_2</name>
    <name evidence="1" type="ORF">NCTC9637_04086</name>
</gene>
<reference evidence="1 2" key="1">
    <citation type="submission" date="2018-06" db="EMBL/GenBank/DDBJ databases">
        <authorList>
            <consortium name="Pathogen Informatics"/>
            <person name="Doyle S."/>
        </authorList>
    </citation>
    <scope>NUCLEOTIDE SEQUENCE [LARGE SCALE GENOMIC DNA]</scope>
    <source>
        <strain evidence="1 2">NCTC9637</strain>
    </source>
</reference>
<accession>A0A377W2L8</accession>
<proteinExistence type="predicted"/>
<sequence>MLALGRRFHAIQADLSQENDMSGLVDQAVAAMGRVDILVNTPELSAAMMP</sequence>
<evidence type="ECO:0000313" key="1">
    <source>
        <dbReference type="EMBL" id="STT49134.1"/>
    </source>
</evidence>
<dbReference type="GO" id="GO:0047001">
    <property type="term" value="F:2-dehydro-3-deoxy-D-gluconate 5-dehydrogenase activity"/>
    <property type="evidence" value="ECO:0007669"/>
    <property type="project" value="UniProtKB-EC"/>
</dbReference>
<dbReference type="Pfam" id="PF00106">
    <property type="entry name" value="adh_short"/>
    <property type="match status" value="1"/>
</dbReference>
<dbReference type="AlphaFoldDB" id="A0A377W2L8"/>
<dbReference type="InterPro" id="IPR002347">
    <property type="entry name" value="SDR_fam"/>
</dbReference>